<evidence type="ECO:0000259" key="1">
    <source>
        <dbReference type="SMART" id="SM00343"/>
    </source>
</evidence>
<dbReference type="PANTHER" id="PTHR22639">
    <property type="entry name" value="GAG-RELATED PROTEIN"/>
    <property type="match status" value="1"/>
</dbReference>
<dbReference type="GO" id="GO:0008270">
    <property type="term" value="F:zinc ion binding"/>
    <property type="evidence" value="ECO:0007669"/>
    <property type="project" value="InterPro"/>
</dbReference>
<reference evidence="2" key="1">
    <citation type="journal article" date="2023" name="Science">
        <title>Genome structures resolve the early diversification of teleost fishes.</title>
        <authorList>
            <person name="Parey E."/>
            <person name="Louis A."/>
            <person name="Montfort J."/>
            <person name="Bouchez O."/>
            <person name="Roques C."/>
            <person name="Iampietro C."/>
            <person name="Lluch J."/>
            <person name="Castinel A."/>
            <person name="Donnadieu C."/>
            <person name="Desvignes T."/>
            <person name="Floi Bucao C."/>
            <person name="Jouanno E."/>
            <person name="Wen M."/>
            <person name="Mejri S."/>
            <person name="Dirks R."/>
            <person name="Jansen H."/>
            <person name="Henkel C."/>
            <person name="Chen W.J."/>
            <person name="Zahm M."/>
            <person name="Cabau C."/>
            <person name="Klopp C."/>
            <person name="Thompson A.W."/>
            <person name="Robinson-Rechavi M."/>
            <person name="Braasch I."/>
            <person name="Lecointre G."/>
            <person name="Bobe J."/>
            <person name="Postlethwait J.H."/>
            <person name="Berthelot C."/>
            <person name="Roest Crollius H."/>
            <person name="Guiguen Y."/>
        </authorList>
    </citation>
    <scope>NUCLEOTIDE SEQUENCE</scope>
    <source>
        <strain evidence="2">WJC10195</strain>
    </source>
</reference>
<evidence type="ECO:0000313" key="3">
    <source>
        <dbReference type="Proteomes" id="UP001152622"/>
    </source>
</evidence>
<dbReference type="SMART" id="SM00343">
    <property type="entry name" value="ZnF_C2HC"/>
    <property type="match status" value="2"/>
</dbReference>
<dbReference type="Pfam" id="PF00078">
    <property type="entry name" value="RVT_1"/>
    <property type="match status" value="1"/>
</dbReference>
<dbReference type="Pfam" id="PF23058">
    <property type="entry name" value="RBD_ZCCHC3_2nd"/>
    <property type="match status" value="2"/>
</dbReference>
<dbReference type="GO" id="GO:0002218">
    <property type="term" value="P:activation of innate immune response"/>
    <property type="evidence" value="ECO:0007669"/>
    <property type="project" value="InterPro"/>
</dbReference>
<gene>
    <name evidence="2" type="ORF">SKAU_G00387280</name>
</gene>
<protein>
    <recommendedName>
        <fullName evidence="1">CCHC-type domain-containing protein</fullName>
    </recommendedName>
</protein>
<keyword evidence="3" id="KW-1185">Reference proteome</keyword>
<dbReference type="GO" id="GO:0003723">
    <property type="term" value="F:RNA binding"/>
    <property type="evidence" value="ECO:0007669"/>
    <property type="project" value="InterPro"/>
</dbReference>
<dbReference type="InterPro" id="IPR000477">
    <property type="entry name" value="RT_dom"/>
</dbReference>
<dbReference type="Proteomes" id="UP001152622">
    <property type="component" value="Chromosome 20"/>
</dbReference>
<dbReference type="InterPro" id="IPR042509">
    <property type="entry name" value="ZCCHC3"/>
</dbReference>
<sequence>MDVDWRGQRLRIVNTYAPADPGGRRELFSELPVVFLTNRLLEWRKYTFRSKLQGLEEDEKCTREEDILCFLLRYCDDVREGVKLKDKYGFWNGKRRFLVRFKRDSLGVGGFAHPPGAFAIGPDRGYLWYPGQPVYCRRCGSFGHIKEVCTCRHCLAGDHETKDCVAPKTCNLCGSSDHLFRGCPDRRRSFASLFQADFADLGGVVRRARVKAPPGGTAVANTFGAPDPVGWEVAKFRFRVFCQRYGALVRRRERAEVRKWMGSLSYLHGQLNAGVVVDWAVYEGVKGKIRGLMEERSRALAFQARVQEMEEGEKPSAFFFQAMEARCKDSVVTGLRGANGLVTEAQPMMPAAEAYYAELFRTRDCDPEAQKTLVDMVKARLGVEEAQALDAPLSLVEVAEAMRSLKDGRAPGCDGLPKEFFATFWDLLGQDLMEVGGVRQGCPLSPLLYVLFMEPFAELVRRDSRIDGVHIPGAGGERLKIQQYADDTTLFVSSIYSLRRIWALKNLYEAGTGSKVNVVPHAEILSPVYQAVVRFMRQCPSLVGRDILMHHRAWYAALVSRQEAPASTVPAGVDWRKLSGGRAPGVVRDLNWRCALGRLPSVPRAGLRNTVRFQWRADGGIMPREAFGRAVLLGALNLKMEDVLCFQTNTLEKAYDITLSTSEVCLRVLEECRRRVAEKPVAFFEVMSLDRPNFRLITVHMYNPHVSDQAVAAFLRSFGEVLTEARRRYDSLGFWTGKRQFQVLLRPDLEGWEGLAHPPALFSIGADRGY</sequence>
<feature type="domain" description="CCHC-type" evidence="1">
    <location>
        <begin position="135"/>
        <end position="151"/>
    </location>
</feature>
<proteinExistence type="predicted"/>
<evidence type="ECO:0000313" key="2">
    <source>
        <dbReference type="EMBL" id="KAJ8335386.1"/>
    </source>
</evidence>
<dbReference type="GO" id="GO:0003690">
    <property type="term" value="F:double-stranded DNA binding"/>
    <property type="evidence" value="ECO:0007669"/>
    <property type="project" value="InterPro"/>
</dbReference>
<accession>A0A9Q1ID97</accession>
<dbReference type="InterPro" id="IPR001878">
    <property type="entry name" value="Znf_CCHC"/>
</dbReference>
<dbReference type="InterPro" id="IPR057811">
    <property type="entry name" value="RBD_ZCCHC3_2nd"/>
</dbReference>
<name>A0A9Q1ID97_SYNKA</name>
<dbReference type="OrthoDB" id="6771235at2759"/>
<dbReference type="EMBL" id="JAINUF010000020">
    <property type="protein sequence ID" value="KAJ8335386.1"/>
    <property type="molecule type" value="Genomic_DNA"/>
</dbReference>
<dbReference type="PANTHER" id="PTHR22639:SF7">
    <property type="entry name" value="CCHC-TYPE DOMAIN-CONTAINING PROTEIN"/>
    <property type="match status" value="1"/>
</dbReference>
<dbReference type="Pfam" id="PF23057">
    <property type="entry name" value="RBD_ZCCHC3_1st"/>
    <property type="match status" value="1"/>
</dbReference>
<organism evidence="2 3">
    <name type="scientific">Synaphobranchus kaupii</name>
    <name type="common">Kaup's arrowtooth eel</name>
    <dbReference type="NCBI Taxonomy" id="118154"/>
    <lineage>
        <taxon>Eukaryota</taxon>
        <taxon>Metazoa</taxon>
        <taxon>Chordata</taxon>
        <taxon>Craniata</taxon>
        <taxon>Vertebrata</taxon>
        <taxon>Euteleostomi</taxon>
        <taxon>Actinopterygii</taxon>
        <taxon>Neopterygii</taxon>
        <taxon>Teleostei</taxon>
        <taxon>Anguilliformes</taxon>
        <taxon>Synaphobranchidae</taxon>
        <taxon>Synaphobranchus</taxon>
    </lineage>
</organism>
<dbReference type="InterPro" id="IPR057810">
    <property type="entry name" value="RBD_ZCCHC3_1st"/>
</dbReference>
<comment type="caution">
    <text evidence="2">The sequence shown here is derived from an EMBL/GenBank/DDBJ whole genome shotgun (WGS) entry which is preliminary data.</text>
</comment>
<dbReference type="AlphaFoldDB" id="A0A9Q1ID97"/>
<feature type="domain" description="CCHC-type" evidence="1">
    <location>
        <begin position="169"/>
        <end position="185"/>
    </location>
</feature>